<evidence type="ECO:0000313" key="3">
    <source>
        <dbReference type="Proteomes" id="UP000272942"/>
    </source>
</evidence>
<dbReference type="OrthoDB" id="10419126at2759"/>
<keyword evidence="3" id="KW-1185">Reference proteome</keyword>
<reference evidence="4" key="1">
    <citation type="submission" date="2016-06" db="UniProtKB">
        <authorList>
            <consortium name="WormBaseParasite"/>
        </authorList>
    </citation>
    <scope>IDENTIFICATION</scope>
</reference>
<dbReference type="Proteomes" id="UP000272942">
    <property type="component" value="Unassembled WGS sequence"/>
</dbReference>
<evidence type="ECO:0000256" key="1">
    <source>
        <dbReference type="SAM" id="MobiDB-lite"/>
    </source>
</evidence>
<dbReference type="AlphaFoldDB" id="A0A183AEC1"/>
<feature type="region of interest" description="Disordered" evidence="1">
    <location>
        <begin position="221"/>
        <end position="287"/>
    </location>
</feature>
<proteinExistence type="predicted"/>
<feature type="compositionally biased region" description="Acidic residues" evidence="1">
    <location>
        <begin position="266"/>
        <end position="281"/>
    </location>
</feature>
<dbReference type="EMBL" id="UZAN01042157">
    <property type="protein sequence ID" value="VDP75175.1"/>
    <property type="molecule type" value="Genomic_DNA"/>
</dbReference>
<evidence type="ECO:0000313" key="2">
    <source>
        <dbReference type="EMBL" id="VDP75175.1"/>
    </source>
</evidence>
<reference evidence="2 3" key="2">
    <citation type="submission" date="2018-11" db="EMBL/GenBank/DDBJ databases">
        <authorList>
            <consortium name="Pathogen Informatics"/>
        </authorList>
    </citation>
    <scope>NUCLEOTIDE SEQUENCE [LARGE SCALE GENOMIC DNA]</scope>
    <source>
        <strain evidence="2 3">Egypt</strain>
    </source>
</reference>
<organism evidence="4">
    <name type="scientific">Echinostoma caproni</name>
    <dbReference type="NCBI Taxonomy" id="27848"/>
    <lineage>
        <taxon>Eukaryota</taxon>
        <taxon>Metazoa</taxon>
        <taxon>Spiralia</taxon>
        <taxon>Lophotrochozoa</taxon>
        <taxon>Platyhelminthes</taxon>
        <taxon>Trematoda</taxon>
        <taxon>Digenea</taxon>
        <taxon>Plagiorchiida</taxon>
        <taxon>Echinostomata</taxon>
        <taxon>Echinostomatoidea</taxon>
        <taxon>Echinostomatidae</taxon>
        <taxon>Echinostoma</taxon>
    </lineage>
</organism>
<feature type="compositionally biased region" description="Basic and acidic residues" evidence="1">
    <location>
        <begin position="252"/>
        <end position="261"/>
    </location>
</feature>
<name>A0A183AEC1_9TREM</name>
<evidence type="ECO:0000313" key="4">
    <source>
        <dbReference type="WBParaSite" id="ECPE_0000531901-mRNA-1"/>
    </source>
</evidence>
<accession>A0A183AEC1</accession>
<feature type="compositionally biased region" description="Polar residues" evidence="1">
    <location>
        <begin position="233"/>
        <end position="247"/>
    </location>
</feature>
<sequence>MFVADTLSRATLPDTGQEQKLESVNVALAVTQLEMYHIRTATIDDPSMQEHKGVITRGWPEDKKALPMDVLPYFKFRDELTVHDELIFGGESTNLTVPNDEELRRSFDQLDLYLKPPTPIMATQPESTPHHELCCFGHTDLKEDTIMCNTHVSAESPISHVSVPESPTSKGAIIRNNSLEICSDLVNVVRSVDLPTLDWLRMHHQYQMPQSNDFPHICDPSHSGDGVSEHWSTHLSPTMRSETSLHPSITLHETEYHRSHTSDLCQPDEPEQPDCEADENPDPMNPTISVLADDSPVESTASPVISPSQFETIMAVTSIVDRSPSGTMLSPSGINVEHYQYAMYGHPSHQVPDNAHLLRPTITDNVIMTSTPSGDAE</sequence>
<protein>
    <submittedName>
        <fullName evidence="4">Bestrophin homolog</fullName>
    </submittedName>
</protein>
<gene>
    <name evidence="2" type="ORF">ECPE_LOCUS5306</name>
</gene>
<dbReference type="WBParaSite" id="ECPE_0000531901-mRNA-1">
    <property type="protein sequence ID" value="ECPE_0000531901-mRNA-1"/>
    <property type="gene ID" value="ECPE_0000531901"/>
</dbReference>